<dbReference type="Pfam" id="PF00497">
    <property type="entry name" value="SBP_bac_3"/>
    <property type="match status" value="1"/>
</dbReference>
<evidence type="ECO:0000256" key="4">
    <source>
        <dbReference type="SAM" id="SignalP"/>
    </source>
</evidence>
<protein>
    <submittedName>
        <fullName evidence="6">Transporter substrate-binding domain-containing protein</fullName>
    </submittedName>
</protein>
<dbReference type="EMBL" id="RXMA01000030">
    <property type="protein sequence ID" value="RTR15869.1"/>
    <property type="molecule type" value="Genomic_DNA"/>
</dbReference>
<dbReference type="GO" id="GO:0006865">
    <property type="term" value="P:amino acid transport"/>
    <property type="evidence" value="ECO:0007669"/>
    <property type="project" value="TreeGrafter"/>
</dbReference>
<dbReference type="InterPro" id="IPR001638">
    <property type="entry name" value="Solute-binding_3/MltF_N"/>
</dbReference>
<accession>A0A431VBM9</accession>
<dbReference type="PANTHER" id="PTHR30085:SF7">
    <property type="entry name" value="AMINO-ACID ABC TRANSPORTER-BINDING PROTEIN YHDW-RELATED"/>
    <property type="match status" value="1"/>
</dbReference>
<organism evidence="6 7">
    <name type="scientific">Azospirillum griseum</name>
    <dbReference type="NCBI Taxonomy" id="2496639"/>
    <lineage>
        <taxon>Bacteria</taxon>
        <taxon>Pseudomonadati</taxon>
        <taxon>Pseudomonadota</taxon>
        <taxon>Alphaproteobacteria</taxon>
        <taxon>Rhodospirillales</taxon>
        <taxon>Azospirillaceae</taxon>
        <taxon>Azospirillum</taxon>
    </lineage>
</organism>
<feature type="signal peptide" evidence="4">
    <location>
        <begin position="1"/>
        <end position="22"/>
    </location>
</feature>
<evidence type="ECO:0000256" key="2">
    <source>
        <dbReference type="ARBA" id="ARBA00022448"/>
    </source>
</evidence>
<evidence type="ECO:0000313" key="7">
    <source>
        <dbReference type="Proteomes" id="UP000277007"/>
    </source>
</evidence>
<keyword evidence="3 4" id="KW-0732">Signal</keyword>
<evidence type="ECO:0000313" key="6">
    <source>
        <dbReference type="EMBL" id="RTR15869.1"/>
    </source>
</evidence>
<evidence type="ECO:0000259" key="5">
    <source>
        <dbReference type="SMART" id="SM00062"/>
    </source>
</evidence>
<dbReference type="Proteomes" id="UP000277007">
    <property type="component" value="Unassembled WGS sequence"/>
</dbReference>
<proteinExistence type="inferred from homology"/>
<comment type="similarity">
    <text evidence="1">Belongs to the bacterial solute-binding protein 3 family.</text>
</comment>
<sequence length="354" mass="38108">MRQWGCAALVWIGVLANGAALAADPQPPFPAQAKDDGSVISEIERRGALRCGVSYNPGFAANDKAGRPIGFMVDLCRALAAAVLGRADAVEVRRLSKPQEFAALTAGDVDVSFAQTSWTLARDAGNPVDFGPPVFHDEQGIAVWKRPDGRSPLEVGDATICTPVGSTSFANLDAYLARKERPGWTLRPVATWPDALQAFIGRECNALSTDRSLLVTALRGLEGNRDGLLVTTPPIPAREAVAPVASNRDRLWLSAIRWTMFALFLAEDAGVTGENAGFLRITGNSEVQRLLSGLPNEARKIGLRPDWAYQAIVQVGNYGEIFERNIGSRSPFGLERGSNRPWTQGGLLFAPVFQ</sequence>
<dbReference type="PANTHER" id="PTHR30085">
    <property type="entry name" value="AMINO ACID ABC TRANSPORTER PERMEASE"/>
    <property type="match status" value="1"/>
</dbReference>
<feature type="chain" id="PRO_5019467668" evidence="4">
    <location>
        <begin position="23"/>
        <end position="354"/>
    </location>
</feature>
<dbReference type="OrthoDB" id="9777941at2"/>
<dbReference type="Gene3D" id="3.40.190.10">
    <property type="entry name" value="Periplasmic binding protein-like II"/>
    <property type="match status" value="2"/>
</dbReference>
<dbReference type="SMART" id="SM00062">
    <property type="entry name" value="PBPb"/>
    <property type="match status" value="1"/>
</dbReference>
<evidence type="ECO:0000256" key="1">
    <source>
        <dbReference type="ARBA" id="ARBA00010333"/>
    </source>
</evidence>
<dbReference type="AlphaFoldDB" id="A0A431VBM9"/>
<dbReference type="InterPro" id="IPR051455">
    <property type="entry name" value="Bact_solute-bind_prot3"/>
</dbReference>
<evidence type="ECO:0000256" key="3">
    <source>
        <dbReference type="ARBA" id="ARBA00022729"/>
    </source>
</evidence>
<feature type="domain" description="Solute-binding protein family 3/N-terminal" evidence="5">
    <location>
        <begin position="48"/>
        <end position="268"/>
    </location>
</feature>
<name>A0A431VBM9_9PROT</name>
<keyword evidence="2" id="KW-0813">Transport</keyword>
<dbReference type="SUPFAM" id="SSF53850">
    <property type="entry name" value="Periplasmic binding protein-like II"/>
    <property type="match status" value="1"/>
</dbReference>
<keyword evidence="7" id="KW-1185">Reference proteome</keyword>
<comment type="caution">
    <text evidence="6">The sequence shown here is derived from an EMBL/GenBank/DDBJ whole genome shotgun (WGS) entry which is preliminary data.</text>
</comment>
<gene>
    <name evidence="6" type="ORF">EJ903_22100</name>
</gene>
<reference evidence="6 7" key="1">
    <citation type="submission" date="2018-12" db="EMBL/GenBank/DDBJ databases">
        <authorList>
            <person name="Yang Y."/>
        </authorList>
    </citation>
    <scope>NUCLEOTIDE SEQUENCE [LARGE SCALE GENOMIC DNA]</scope>
    <source>
        <strain evidence="6 7">L-25-5w-1</strain>
    </source>
</reference>